<accession>A0AAN8GHU0</accession>
<organism evidence="1 2">
    <name type="scientific">Champsocephalus esox</name>
    <name type="common">pike icefish</name>
    <dbReference type="NCBI Taxonomy" id="159716"/>
    <lineage>
        <taxon>Eukaryota</taxon>
        <taxon>Metazoa</taxon>
        <taxon>Chordata</taxon>
        <taxon>Craniata</taxon>
        <taxon>Vertebrata</taxon>
        <taxon>Euteleostomi</taxon>
        <taxon>Actinopterygii</taxon>
        <taxon>Neopterygii</taxon>
        <taxon>Teleostei</taxon>
        <taxon>Neoteleostei</taxon>
        <taxon>Acanthomorphata</taxon>
        <taxon>Eupercaria</taxon>
        <taxon>Perciformes</taxon>
        <taxon>Notothenioidei</taxon>
        <taxon>Channichthyidae</taxon>
        <taxon>Champsocephalus</taxon>
    </lineage>
</organism>
<sequence>MGSAAGRGPVSARRPGLWVRLPGGARCQPGGRAYGFGCRAGTGVSPAAGPMGSAAGRGPVSARRPGLWVRLPGGARCQPGGRAYGFRLPGGDRCQPGGRAYGFGCRAGPGVSRTHRLGRRADTGASWTGIGL</sequence>
<dbReference type="EMBL" id="JAULUE010002065">
    <property type="protein sequence ID" value="KAK5878648.1"/>
    <property type="molecule type" value="Genomic_DNA"/>
</dbReference>
<dbReference type="AlphaFoldDB" id="A0AAN8GHU0"/>
<reference evidence="1 2" key="1">
    <citation type="journal article" date="2023" name="Mol. Biol. Evol.">
        <title>Genomics of Secondarily Temperate Adaptation in the Only Non-Antarctic Icefish.</title>
        <authorList>
            <person name="Rivera-Colon A.G."/>
            <person name="Rayamajhi N."/>
            <person name="Minhas B.F."/>
            <person name="Madrigal G."/>
            <person name="Bilyk K.T."/>
            <person name="Yoon V."/>
            <person name="Hune M."/>
            <person name="Gregory S."/>
            <person name="Cheng C.H.C."/>
            <person name="Catchen J.M."/>
        </authorList>
    </citation>
    <scope>NUCLEOTIDE SEQUENCE [LARGE SCALE GENOMIC DNA]</scope>
    <source>
        <strain evidence="1">JC2023a</strain>
    </source>
</reference>
<gene>
    <name evidence="1" type="ORF">CesoFtcFv8_024038</name>
</gene>
<proteinExistence type="predicted"/>
<evidence type="ECO:0000313" key="1">
    <source>
        <dbReference type="EMBL" id="KAK5878648.1"/>
    </source>
</evidence>
<protein>
    <submittedName>
        <fullName evidence="1">Uncharacterized protein</fullName>
    </submittedName>
</protein>
<comment type="caution">
    <text evidence="1">The sequence shown here is derived from an EMBL/GenBank/DDBJ whole genome shotgun (WGS) entry which is preliminary data.</text>
</comment>
<dbReference type="Proteomes" id="UP001335648">
    <property type="component" value="Unassembled WGS sequence"/>
</dbReference>
<name>A0AAN8GHU0_9TELE</name>
<keyword evidence="2" id="KW-1185">Reference proteome</keyword>
<evidence type="ECO:0000313" key="2">
    <source>
        <dbReference type="Proteomes" id="UP001335648"/>
    </source>
</evidence>